<protein>
    <recommendedName>
        <fullName evidence="9">Protein YIF1</fullName>
    </recommendedName>
</protein>
<dbReference type="Pfam" id="PF03878">
    <property type="entry name" value="YIF1"/>
    <property type="match status" value="1"/>
</dbReference>
<keyword evidence="7 9" id="KW-0333">Golgi apparatus</keyword>
<dbReference type="AlphaFoldDB" id="A0A8C6YKR7"/>
<evidence type="ECO:0000256" key="5">
    <source>
        <dbReference type="ARBA" id="ARBA00022927"/>
    </source>
</evidence>
<evidence type="ECO:0000313" key="11">
    <source>
        <dbReference type="Ensembl" id="ENSNNAP00000028902.1"/>
    </source>
</evidence>
<keyword evidence="2 9" id="KW-0813">Transport</keyword>
<evidence type="ECO:0000256" key="1">
    <source>
        <dbReference type="ARBA" id="ARBA00009727"/>
    </source>
</evidence>
<dbReference type="Proteomes" id="UP000694559">
    <property type="component" value="Unplaced"/>
</dbReference>
<evidence type="ECO:0000256" key="6">
    <source>
        <dbReference type="ARBA" id="ARBA00022989"/>
    </source>
</evidence>
<evidence type="ECO:0000256" key="4">
    <source>
        <dbReference type="ARBA" id="ARBA00022824"/>
    </source>
</evidence>
<gene>
    <name evidence="11" type="primary">YIF1B</name>
</gene>
<dbReference type="GO" id="GO:0015031">
    <property type="term" value="P:protein transport"/>
    <property type="evidence" value="ECO:0007669"/>
    <property type="project" value="UniProtKB-KW"/>
</dbReference>
<dbReference type="InterPro" id="IPR005578">
    <property type="entry name" value="Yif1_fam"/>
</dbReference>
<dbReference type="GeneTree" id="ENSGT00390000009423"/>
<feature type="transmembrane region" description="Helical" evidence="9">
    <location>
        <begin position="141"/>
        <end position="171"/>
    </location>
</feature>
<evidence type="ECO:0000256" key="7">
    <source>
        <dbReference type="ARBA" id="ARBA00023034"/>
    </source>
</evidence>
<dbReference type="PANTHER" id="PTHR14083">
    <property type="entry name" value="YIP1 INTERACTING FACTOR HOMOLOG YIF1 PROTEIN"/>
    <property type="match status" value="1"/>
</dbReference>
<dbReference type="Ensembl" id="ENSNNAT00000030315.1">
    <property type="protein sequence ID" value="ENSNNAP00000028902.1"/>
    <property type="gene ID" value="ENSNNAG00000018555.1"/>
</dbReference>
<reference evidence="11" key="2">
    <citation type="submission" date="2025-09" db="UniProtKB">
        <authorList>
            <consortium name="Ensembl"/>
        </authorList>
    </citation>
    <scope>IDENTIFICATION</scope>
</reference>
<dbReference type="GO" id="GO:0005789">
    <property type="term" value="C:endoplasmic reticulum membrane"/>
    <property type="evidence" value="ECO:0007669"/>
    <property type="project" value="UniProtKB-SubCell"/>
</dbReference>
<dbReference type="OrthoDB" id="337750at2759"/>
<evidence type="ECO:0000313" key="12">
    <source>
        <dbReference type="Proteomes" id="UP000694559"/>
    </source>
</evidence>
<feature type="transmembrane region" description="Helical" evidence="9">
    <location>
        <begin position="192"/>
        <end position="211"/>
    </location>
</feature>
<evidence type="ECO:0000256" key="10">
    <source>
        <dbReference type="SAM" id="MobiDB-lite"/>
    </source>
</evidence>
<dbReference type="GO" id="GO:0000139">
    <property type="term" value="C:Golgi membrane"/>
    <property type="evidence" value="ECO:0007669"/>
    <property type="project" value="UniProtKB-SubCell"/>
</dbReference>
<sequence>MLSPGNWPACPERRRPHVARVPDRPLPLAQQRTTMEGDPAGGAAGRPPRPEPLAKLAAAYGSSLAWRGAGAGECRDWQVRYQQDPPPWRSPFSPDLLGLLASSALAWLIVEVLAILVSLYIAAINTELTPIDLIAFSGYKYIGMIAGLLAGLLFGKISYYMLLSWCCIHSLRLKILSQATKGVPRWDTKNQVRMYLTMAVAGLQPLLMYWLTFQLIY</sequence>
<organism evidence="11 12">
    <name type="scientific">Naja naja</name>
    <name type="common">Indian cobra</name>
    <dbReference type="NCBI Taxonomy" id="35670"/>
    <lineage>
        <taxon>Eukaryota</taxon>
        <taxon>Metazoa</taxon>
        <taxon>Chordata</taxon>
        <taxon>Craniata</taxon>
        <taxon>Vertebrata</taxon>
        <taxon>Euteleostomi</taxon>
        <taxon>Lepidosauria</taxon>
        <taxon>Squamata</taxon>
        <taxon>Bifurcata</taxon>
        <taxon>Unidentata</taxon>
        <taxon>Episquamata</taxon>
        <taxon>Toxicofera</taxon>
        <taxon>Serpentes</taxon>
        <taxon>Colubroidea</taxon>
        <taxon>Elapidae</taxon>
        <taxon>Elapinae</taxon>
        <taxon>Naja</taxon>
    </lineage>
</organism>
<evidence type="ECO:0000256" key="8">
    <source>
        <dbReference type="ARBA" id="ARBA00023136"/>
    </source>
</evidence>
<feature type="transmembrane region" description="Helical" evidence="9">
    <location>
        <begin position="96"/>
        <end position="121"/>
    </location>
</feature>
<proteinExistence type="inferred from homology"/>
<dbReference type="GO" id="GO:0006888">
    <property type="term" value="P:endoplasmic reticulum to Golgi vesicle-mediated transport"/>
    <property type="evidence" value="ECO:0007669"/>
    <property type="project" value="UniProtKB-UniRule"/>
</dbReference>
<comment type="subcellular location">
    <subcellularLocation>
        <location evidence="9">Endoplasmic reticulum membrane</location>
        <topology evidence="9">Multi-pass membrane protein</topology>
    </subcellularLocation>
    <subcellularLocation>
        <location evidence="9">Golgi apparatus membrane</location>
        <topology evidence="9">Multi-pass membrane protein</topology>
    </subcellularLocation>
</comment>
<keyword evidence="6 9" id="KW-1133">Transmembrane helix</keyword>
<reference evidence="11" key="1">
    <citation type="submission" date="2025-08" db="UniProtKB">
        <authorList>
            <consortium name="Ensembl"/>
        </authorList>
    </citation>
    <scope>IDENTIFICATION</scope>
</reference>
<dbReference type="GO" id="GO:0030134">
    <property type="term" value="C:COPII-coated ER to Golgi transport vesicle"/>
    <property type="evidence" value="ECO:0007669"/>
    <property type="project" value="TreeGrafter"/>
</dbReference>
<accession>A0A8C6YKR7</accession>
<evidence type="ECO:0000256" key="3">
    <source>
        <dbReference type="ARBA" id="ARBA00022692"/>
    </source>
</evidence>
<name>A0A8C6YKR7_NAJNA</name>
<evidence type="ECO:0000256" key="2">
    <source>
        <dbReference type="ARBA" id="ARBA00022448"/>
    </source>
</evidence>
<comment type="similarity">
    <text evidence="1 9">Belongs to the YIF1 family.</text>
</comment>
<dbReference type="GO" id="GO:0005793">
    <property type="term" value="C:endoplasmic reticulum-Golgi intermediate compartment"/>
    <property type="evidence" value="ECO:0007669"/>
    <property type="project" value="UniProtKB-UniRule"/>
</dbReference>
<keyword evidence="3 9" id="KW-0812">Transmembrane</keyword>
<keyword evidence="4 9" id="KW-0256">Endoplasmic reticulum</keyword>
<keyword evidence="12" id="KW-1185">Reference proteome</keyword>
<evidence type="ECO:0000256" key="9">
    <source>
        <dbReference type="RuleBase" id="RU368073"/>
    </source>
</evidence>
<dbReference type="PANTHER" id="PTHR14083:SF1">
    <property type="entry name" value="PROTEIN YIF1B"/>
    <property type="match status" value="1"/>
</dbReference>
<keyword evidence="8 9" id="KW-0472">Membrane</keyword>
<keyword evidence="5 9" id="KW-0653">Protein transport</keyword>
<feature type="region of interest" description="Disordered" evidence="10">
    <location>
        <begin position="1"/>
        <end position="48"/>
    </location>
</feature>
<comment type="function">
    <text evidence="9">Has a role in transport between endoplasmic reticulum and Golgi.</text>
</comment>